<evidence type="ECO:0000256" key="3">
    <source>
        <dbReference type="ARBA" id="ARBA00022448"/>
    </source>
</evidence>
<organism evidence="13 14">
    <name type="scientific">Lachnotalea glycerini</name>
    <dbReference type="NCBI Taxonomy" id="1763509"/>
    <lineage>
        <taxon>Bacteria</taxon>
        <taxon>Bacillati</taxon>
        <taxon>Bacillota</taxon>
        <taxon>Clostridia</taxon>
        <taxon>Lachnospirales</taxon>
        <taxon>Lachnospiraceae</taxon>
        <taxon>Lachnotalea</taxon>
    </lineage>
</organism>
<dbReference type="GO" id="GO:0045259">
    <property type="term" value="C:proton-transporting ATP synthase complex"/>
    <property type="evidence" value="ECO:0007669"/>
    <property type="project" value="UniProtKB-KW"/>
</dbReference>
<dbReference type="PANTHER" id="PTHR42823">
    <property type="entry name" value="ATP SYNTHASE SUBUNIT A, CHLOROPLASTIC"/>
    <property type="match status" value="1"/>
</dbReference>
<gene>
    <name evidence="11" type="primary">atpB</name>
    <name evidence="13" type="ORF">C8E03_103344</name>
</gene>
<keyword evidence="9 11" id="KW-0472">Membrane</keyword>
<keyword evidence="3 11" id="KW-0813">Transport</keyword>
<evidence type="ECO:0000256" key="11">
    <source>
        <dbReference type="HAMAP-Rule" id="MF_01393"/>
    </source>
</evidence>
<dbReference type="SUPFAM" id="SSF81336">
    <property type="entry name" value="F1F0 ATP synthase subunit A"/>
    <property type="match status" value="1"/>
</dbReference>
<dbReference type="GO" id="GO:0046933">
    <property type="term" value="F:proton-transporting ATP synthase activity, rotational mechanism"/>
    <property type="evidence" value="ECO:0007669"/>
    <property type="project" value="UniProtKB-UniRule"/>
</dbReference>
<evidence type="ECO:0000256" key="1">
    <source>
        <dbReference type="ARBA" id="ARBA00004141"/>
    </source>
</evidence>
<evidence type="ECO:0000256" key="9">
    <source>
        <dbReference type="ARBA" id="ARBA00023136"/>
    </source>
</evidence>
<keyword evidence="5 11" id="KW-0812">Transmembrane</keyword>
<dbReference type="Gene3D" id="1.20.120.220">
    <property type="entry name" value="ATP synthase, F0 complex, subunit A"/>
    <property type="match status" value="1"/>
</dbReference>
<reference evidence="13 14" key="1">
    <citation type="submission" date="2018-05" db="EMBL/GenBank/DDBJ databases">
        <title>Genomic Encyclopedia of Type Strains, Phase IV (KMG-IV): sequencing the most valuable type-strain genomes for metagenomic binning, comparative biology and taxonomic classification.</title>
        <authorList>
            <person name="Goeker M."/>
        </authorList>
    </citation>
    <scope>NUCLEOTIDE SEQUENCE [LARGE SCALE GENOMIC DNA]</scope>
    <source>
        <strain evidence="13 14">DSM 28816</strain>
    </source>
</reference>
<keyword evidence="11" id="KW-1003">Cell membrane</keyword>
<feature type="transmembrane region" description="Helical" evidence="11">
    <location>
        <begin position="35"/>
        <end position="58"/>
    </location>
</feature>
<evidence type="ECO:0000256" key="5">
    <source>
        <dbReference type="ARBA" id="ARBA00022692"/>
    </source>
</evidence>
<feature type="transmembrane region" description="Helical" evidence="11">
    <location>
        <begin position="185"/>
        <end position="210"/>
    </location>
</feature>
<dbReference type="CDD" id="cd00310">
    <property type="entry name" value="ATP-synt_Fo_a_6"/>
    <property type="match status" value="1"/>
</dbReference>
<comment type="similarity">
    <text evidence="2 11 12">Belongs to the ATPase A chain family.</text>
</comment>
<keyword evidence="6 11" id="KW-0375">Hydrogen ion transport</keyword>
<dbReference type="AlphaFoldDB" id="A0A318ENW6"/>
<dbReference type="RefSeq" id="WP_330410747.1">
    <property type="nucleotide sequence ID" value="NZ_NOKA02000117.1"/>
</dbReference>
<feature type="transmembrane region" description="Helical" evidence="11">
    <location>
        <begin position="217"/>
        <end position="239"/>
    </location>
</feature>
<proteinExistence type="inferred from homology"/>
<dbReference type="PANTHER" id="PTHR42823:SF3">
    <property type="entry name" value="ATP SYNTHASE SUBUNIT A, CHLOROPLASTIC"/>
    <property type="match status" value="1"/>
</dbReference>
<dbReference type="Proteomes" id="UP000247523">
    <property type="component" value="Unassembled WGS sequence"/>
</dbReference>
<dbReference type="GO" id="GO:0005886">
    <property type="term" value="C:plasma membrane"/>
    <property type="evidence" value="ECO:0007669"/>
    <property type="project" value="UniProtKB-SubCell"/>
</dbReference>
<evidence type="ECO:0000256" key="2">
    <source>
        <dbReference type="ARBA" id="ARBA00006810"/>
    </source>
</evidence>
<dbReference type="GO" id="GO:0042777">
    <property type="term" value="P:proton motive force-driven plasma membrane ATP synthesis"/>
    <property type="evidence" value="ECO:0007669"/>
    <property type="project" value="TreeGrafter"/>
</dbReference>
<dbReference type="PRINTS" id="PR00123">
    <property type="entry name" value="ATPASEA"/>
</dbReference>
<keyword evidence="7 11" id="KW-1133">Transmembrane helix</keyword>
<keyword evidence="4 11" id="KW-0138">CF(0)</keyword>
<dbReference type="Pfam" id="PF00119">
    <property type="entry name" value="ATP-synt_A"/>
    <property type="match status" value="1"/>
</dbReference>
<evidence type="ECO:0000256" key="4">
    <source>
        <dbReference type="ARBA" id="ARBA00022547"/>
    </source>
</evidence>
<evidence type="ECO:0000256" key="6">
    <source>
        <dbReference type="ARBA" id="ARBA00022781"/>
    </source>
</evidence>
<evidence type="ECO:0000313" key="14">
    <source>
        <dbReference type="Proteomes" id="UP000247523"/>
    </source>
</evidence>
<dbReference type="InterPro" id="IPR035908">
    <property type="entry name" value="F0_ATP_A_sf"/>
</dbReference>
<evidence type="ECO:0000256" key="12">
    <source>
        <dbReference type="RuleBase" id="RU000483"/>
    </source>
</evidence>
<dbReference type="EMBL" id="QICS01000003">
    <property type="protein sequence ID" value="PXV91775.1"/>
    <property type="molecule type" value="Genomic_DNA"/>
</dbReference>
<keyword evidence="8 11" id="KW-0406">Ion transport</keyword>
<sequence>MIDMGASSSSFLLAEANVDFMIHGLLKYHLFGQELWLTTTHVGMFLVSIVLMIFAVAVNRKIKKANAKDTPGTLQNIAELVVEMLDKMVDGIMGARGRKFANYILTLFLFILFCNLSGLLGLRPPTADYGVTFGLGIITFCMIQFINIKDNKIGAFTGLFKPLPFLFPINLIGEIATPFSLSLRLFGNILSGTVLMALIYGLLPIFITLGIPSMLHIYFDIFSGVIQTYVFCMLTMVFVTDKMASEE</sequence>
<dbReference type="InterPro" id="IPR023011">
    <property type="entry name" value="ATP_synth_F0_asu_AS"/>
</dbReference>
<protein>
    <recommendedName>
        <fullName evidence="11 12">ATP synthase subunit a</fullName>
    </recommendedName>
    <alternativeName>
        <fullName evidence="11">ATP synthase F0 sector subunit a</fullName>
    </alternativeName>
    <alternativeName>
        <fullName evidence="11">F-ATPase subunit 6</fullName>
    </alternativeName>
</protein>
<comment type="function">
    <text evidence="11 12">Key component of the proton channel; it plays a direct role in the translocation of protons across the membrane.</text>
</comment>
<evidence type="ECO:0000313" key="13">
    <source>
        <dbReference type="EMBL" id="PXV91775.1"/>
    </source>
</evidence>
<comment type="caution">
    <text evidence="13">The sequence shown here is derived from an EMBL/GenBank/DDBJ whole genome shotgun (WGS) entry which is preliminary data.</text>
</comment>
<feature type="transmembrane region" description="Helical" evidence="11">
    <location>
        <begin position="100"/>
        <end position="120"/>
    </location>
</feature>
<dbReference type="InterPro" id="IPR000568">
    <property type="entry name" value="ATP_synth_F0_asu"/>
</dbReference>
<feature type="transmembrane region" description="Helical" evidence="11">
    <location>
        <begin position="126"/>
        <end position="146"/>
    </location>
</feature>
<dbReference type="PROSITE" id="PS00449">
    <property type="entry name" value="ATPASE_A"/>
    <property type="match status" value="1"/>
</dbReference>
<comment type="subcellular location">
    <subcellularLocation>
        <location evidence="11 12">Cell membrane</location>
        <topology evidence="11 12">Multi-pass membrane protein</topology>
    </subcellularLocation>
    <subcellularLocation>
        <location evidence="1">Membrane</location>
        <topology evidence="1">Multi-pass membrane protein</topology>
    </subcellularLocation>
</comment>
<accession>A0A318ENW6</accession>
<evidence type="ECO:0000256" key="10">
    <source>
        <dbReference type="ARBA" id="ARBA00023310"/>
    </source>
</evidence>
<dbReference type="HAMAP" id="MF_01393">
    <property type="entry name" value="ATP_synth_a_bact"/>
    <property type="match status" value="1"/>
</dbReference>
<evidence type="ECO:0000256" key="7">
    <source>
        <dbReference type="ARBA" id="ARBA00022989"/>
    </source>
</evidence>
<evidence type="ECO:0000256" key="8">
    <source>
        <dbReference type="ARBA" id="ARBA00023065"/>
    </source>
</evidence>
<dbReference type="InterPro" id="IPR045082">
    <property type="entry name" value="ATP_syn_F0_a_bact/chloroplast"/>
</dbReference>
<dbReference type="NCBIfam" id="TIGR01131">
    <property type="entry name" value="ATP_synt_6_or_A"/>
    <property type="match status" value="1"/>
</dbReference>
<name>A0A318ENW6_9FIRM</name>
<keyword evidence="10 11" id="KW-0066">ATP synthesis</keyword>